<dbReference type="AlphaFoldDB" id="A1CCA4"/>
<dbReference type="GeneID" id="4705743"/>
<feature type="region of interest" description="Disordered" evidence="1">
    <location>
        <begin position="15"/>
        <end position="45"/>
    </location>
</feature>
<dbReference type="KEGG" id="act:ACLA_061220"/>
<dbReference type="EMBL" id="DS027050">
    <property type="protein sequence ID" value="EAW12161.1"/>
    <property type="molecule type" value="Genomic_DNA"/>
</dbReference>
<gene>
    <name evidence="2" type="ORF">ACLA_061220</name>
</gene>
<dbReference type="OrthoDB" id="4356994at2759"/>
<sequence>MDNIFDAVLDTEAAYHHTNAPSQPPRLNENSPEKRAGRASLPGGNLSSAVGAGKRISSKCECLSDVARFLEVIGVESAEARADMLLVCVSRGMQICREALRCSDCSARGDNGMFLAIVLQQLVTLTRTASDQLLAWTRENRNCQGSATEIHSPTVWLDQYRIEMPDLKVPLIRHIALLHLFSLRDLSNGIKDKVRPTSLAGHLITDCESNIVDALEMVQDKASNAMPMGSAT</sequence>
<name>A1CCA4_ASPCL</name>
<dbReference type="VEuPathDB" id="FungiDB:ACLA_061220"/>
<dbReference type="HOGENOM" id="CLU_1194653_0_0_1"/>
<keyword evidence="3" id="KW-1185">Reference proteome</keyword>
<proteinExistence type="predicted"/>
<evidence type="ECO:0000313" key="2">
    <source>
        <dbReference type="EMBL" id="EAW12161.1"/>
    </source>
</evidence>
<evidence type="ECO:0000256" key="1">
    <source>
        <dbReference type="SAM" id="MobiDB-lite"/>
    </source>
</evidence>
<evidence type="ECO:0000313" key="3">
    <source>
        <dbReference type="Proteomes" id="UP000006701"/>
    </source>
</evidence>
<dbReference type="RefSeq" id="XP_001273587.1">
    <property type="nucleotide sequence ID" value="XM_001273586.1"/>
</dbReference>
<dbReference type="STRING" id="344612.A1CCA4"/>
<protein>
    <submittedName>
        <fullName evidence="2">Uncharacterized protein</fullName>
    </submittedName>
</protein>
<organism evidence="2 3">
    <name type="scientific">Aspergillus clavatus (strain ATCC 1007 / CBS 513.65 / DSM 816 / NCTC 3887 / NRRL 1 / QM 1276 / 107)</name>
    <dbReference type="NCBI Taxonomy" id="344612"/>
    <lineage>
        <taxon>Eukaryota</taxon>
        <taxon>Fungi</taxon>
        <taxon>Dikarya</taxon>
        <taxon>Ascomycota</taxon>
        <taxon>Pezizomycotina</taxon>
        <taxon>Eurotiomycetes</taxon>
        <taxon>Eurotiomycetidae</taxon>
        <taxon>Eurotiales</taxon>
        <taxon>Aspergillaceae</taxon>
        <taxon>Aspergillus</taxon>
        <taxon>Aspergillus subgen. Fumigati</taxon>
    </lineage>
</organism>
<accession>A1CCA4</accession>
<dbReference type="Proteomes" id="UP000006701">
    <property type="component" value="Unassembled WGS sequence"/>
</dbReference>
<dbReference type="eggNOG" id="ENOG502STQZ">
    <property type="taxonomic scope" value="Eukaryota"/>
</dbReference>
<reference evidence="2 3" key="1">
    <citation type="journal article" date="2008" name="PLoS Genet.">
        <title>Genomic islands in the pathogenic filamentous fungus Aspergillus fumigatus.</title>
        <authorList>
            <person name="Fedorova N.D."/>
            <person name="Khaldi N."/>
            <person name="Joardar V.S."/>
            <person name="Maiti R."/>
            <person name="Amedeo P."/>
            <person name="Anderson M.J."/>
            <person name="Crabtree J."/>
            <person name="Silva J.C."/>
            <person name="Badger J.H."/>
            <person name="Albarraq A."/>
            <person name="Angiuoli S."/>
            <person name="Bussey H."/>
            <person name="Bowyer P."/>
            <person name="Cotty P.J."/>
            <person name="Dyer P.S."/>
            <person name="Egan A."/>
            <person name="Galens K."/>
            <person name="Fraser-Liggett C.M."/>
            <person name="Haas B.J."/>
            <person name="Inman J.M."/>
            <person name="Kent R."/>
            <person name="Lemieux S."/>
            <person name="Malavazi I."/>
            <person name="Orvis J."/>
            <person name="Roemer T."/>
            <person name="Ronning C.M."/>
            <person name="Sundaram J.P."/>
            <person name="Sutton G."/>
            <person name="Turner G."/>
            <person name="Venter J.C."/>
            <person name="White O.R."/>
            <person name="Whitty B.R."/>
            <person name="Youngman P."/>
            <person name="Wolfe K.H."/>
            <person name="Goldman G.H."/>
            <person name="Wortman J.R."/>
            <person name="Jiang B."/>
            <person name="Denning D.W."/>
            <person name="Nierman W.C."/>
        </authorList>
    </citation>
    <scope>NUCLEOTIDE SEQUENCE [LARGE SCALE GENOMIC DNA]</scope>
    <source>
        <strain evidence="3">ATCC 1007 / CBS 513.65 / DSM 816 / NCTC 3887 / NRRL 1</strain>
    </source>
</reference>